<reference evidence="1 2" key="1">
    <citation type="journal article" date="2021" name="Int. J. Syst. Evol. Microbiol.">
        <title>Bradyrhizobium septentrionale sp. nov. (sv. septentrionale) and Bradyrhizobium quebecense sp. nov. (sv. septentrionale) associated with legumes native to Canada possess rearranged symbiosis genes and numerous insertion sequences.</title>
        <authorList>
            <person name="Bromfield E.S.P."/>
            <person name="Cloutier S."/>
        </authorList>
    </citation>
    <scope>NUCLEOTIDE SEQUENCE [LARGE SCALE GENOMIC DNA]</scope>
    <source>
        <strain evidence="1 2">12S5</strain>
    </source>
</reference>
<keyword evidence="2" id="KW-1185">Reference proteome</keyword>
<accession>A0ACD3VI87</accession>
<sequence>MTRRGCYNLSRSTGDSPCLTTALFLFGLLYRRWWLLLGDLAEPLIETLLTVVRSNGAGRLFELFNLSLFAMSESTPPYSYVAYIDEAGDPGLQRIKPLDPENGSSEWLILSAIVIGEPNERNVAPWRNTILRETKSQRKDLHFTHLKPWNKRIACTELAKLPARYFVVCSNKKNMRGYKNPFAETYPAPNWFYAWLSRLLLERVTYFVRQKSLEQYREIRKVCLEFSSRGGLDRFGLTSYFNWLKIRSAEGNNFLPLGNLVWETMDENLIFIFKNKQRAGLQLADTVASAFFKACDYVDTGECDPEFAKLLAPRMCHDPDGSPGPASGYSVKLMPKIGDAKLLPVQAEIFTFYGYPKQWWAPGSFTNSLSS</sequence>
<organism evidence="1 2">
    <name type="scientific">Bradyrhizobium quebecense</name>
    <dbReference type="NCBI Taxonomy" id="2748629"/>
    <lineage>
        <taxon>Bacteria</taxon>
        <taxon>Pseudomonadati</taxon>
        <taxon>Pseudomonadota</taxon>
        <taxon>Alphaproteobacteria</taxon>
        <taxon>Hyphomicrobiales</taxon>
        <taxon>Nitrobacteraceae</taxon>
        <taxon>Bradyrhizobium</taxon>
    </lineage>
</organism>
<proteinExistence type="predicted"/>
<dbReference type="Proteomes" id="UP000692816">
    <property type="component" value="Chromosome"/>
</dbReference>
<protein>
    <submittedName>
        <fullName evidence="1">DUF3800 domain-containing protein</fullName>
    </submittedName>
</protein>
<dbReference type="EMBL" id="CP088282">
    <property type="protein sequence ID" value="UGY06145.1"/>
    <property type="molecule type" value="Genomic_DNA"/>
</dbReference>
<name>A0ACD3VI87_9BRAD</name>
<evidence type="ECO:0000313" key="1">
    <source>
        <dbReference type="EMBL" id="UGY06145.1"/>
    </source>
</evidence>
<evidence type="ECO:0000313" key="2">
    <source>
        <dbReference type="Proteomes" id="UP000692816"/>
    </source>
</evidence>
<gene>
    <name evidence="1" type="ORF">J4P68_0016030</name>
</gene>